<reference evidence="5 6" key="1">
    <citation type="submission" date="2020-04" db="EMBL/GenBank/DDBJ databases">
        <title>Perkinsus olseni comparative genomics.</title>
        <authorList>
            <person name="Bogema D.R."/>
        </authorList>
    </citation>
    <scope>NUCLEOTIDE SEQUENCE [LARGE SCALE GENOMIC DNA]</scope>
    <source>
        <strain evidence="2">00978-12</strain>
        <strain evidence="3">ATCC PRA-205</strain>
        <strain evidence="4 6">ATCC PRA-207</strain>
    </source>
</reference>
<organism evidence="3 7">
    <name type="scientific">Perkinsus olseni</name>
    <name type="common">Perkinsus atlanticus</name>
    <dbReference type="NCBI Taxonomy" id="32597"/>
    <lineage>
        <taxon>Eukaryota</taxon>
        <taxon>Sar</taxon>
        <taxon>Alveolata</taxon>
        <taxon>Perkinsozoa</taxon>
        <taxon>Perkinsea</taxon>
        <taxon>Perkinsida</taxon>
        <taxon>Perkinsidae</taxon>
        <taxon>Perkinsus</taxon>
    </lineage>
</organism>
<name>A0A7J6QUF2_PEROL</name>
<feature type="non-terminal residue" evidence="3">
    <location>
        <position position="145"/>
    </location>
</feature>
<evidence type="ECO:0000313" key="4">
    <source>
        <dbReference type="EMBL" id="KAF4745176.1"/>
    </source>
</evidence>
<protein>
    <submittedName>
        <fullName evidence="3">Uncharacterized protein</fullName>
    </submittedName>
</protein>
<evidence type="ECO:0000313" key="3">
    <source>
        <dbReference type="EMBL" id="KAF4711968.1"/>
    </source>
</evidence>
<evidence type="ECO:0000313" key="2">
    <source>
        <dbReference type="EMBL" id="KAF4684216.1"/>
    </source>
</evidence>
<evidence type="ECO:0000313" key="7">
    <source>
        <dbReference type="Proteomes" id="UP000574390"/>
    </source>
</evidence>
<feature type="signal peptide" evidence="1">
    <location>
        <begin position="1"/>
        <end position="18"/>
    </location>
</feature>
<keyword evidence="1" id="KW-0732">Signal</keyword>
<sequence length="145" mass="15171">MFQIIALSAAALVIGSLAQDEHAWLAAKTGTTFDDSIEDKDEDAISGVANKSGLPGPYERPTGTCGLSLYDEVMGCYCGGDEIPIGVQNSKGLLGVVCAPPCDYRRVLGQAGGLRALKGPPMLSCATPQPYGTVCWDGRCFITPE</sequence>
<dbReference type="Proteomes" id="UP000541610">
    <property type="component" value="Unassembled WGS sequence"/>
</dbReference>
<gene>
    <name evidence="2" type="ORF">FOZ60_008132</name>
    <name evidence="3" type="ORF">FOZ62_029772</name>
    <name evidence="4" type="ORF">FOZ63_032539</name>
</gene>
<evidence type="ECO:0000313" key="6">
    <source>
        <dbReference type="Proteomes" id="UP000553632"/>
    </source>
</evidence>
<dbReference type="EMBL" id="JABANO010010433">
    <property type="protein sequence ID" value="KAF4745176.1"/>
    <property type="molecule type" value="Genomic_DNA"/>
</dbReference>
<dbReference type="EMBL" id="JABANP010000323">
    <property type="protein sequence ID" value="KAF4684216.1"/>
    <property type="molecule type" value="Genomic_DNA"/>
</dbReference>
<dbReference type="Proteomes" id="UP000574390">
    <property type="component" value="Unassembled WGS sequence"/>
</dbReference>
<dbReference type="EMBL" id="JABANM010027041">
    <property type="protein sequence ID" value="KAF4711968.1"/>
    <property type="molecule type" value="Genomic_DNA"/>
</dbReference>
<dbReference type="Proteomes" id="UP000553632">
    <property type="component" value="Unassembled WGS sequence"/>
</dbReference>
<feature type="chain" id="PRO_5036205659" evidence="1">
    <location>
        <begin position="19"/>
        <end position="145"/>
    </location>
</feature>
<dbReference type="AlphaFoldDB" id="A0A7J6QUF2"/>
<comment type="caution">
    <text evidence="3">The sequence shown here is derived from an EMBL/GenBank/DDBJ whole genome shotgun (WGS) entry which is preliminary data.</text>
</comment>
<proteinExistence type="predicted"/>
<evidence type="ECO:0000313" key="5">
    <source>
        <dbReference type="Proteomes" id="UP000541610"/>
    </source>
</evidence>
<keyword evidence="6" id="KW-1185">Reference proteome</keyword>
<accession>A0A7J6QUF2</accession>
<evidence type="ECO:0000256" key="1">
    <source>
        <dbReference type="SAM" id="SignalP"/>
    </source>
</evidence>